<dbReference type="InterPro" id="IPR036568">
    <property type="entry name" value="GGCT-like_sf"/>
</dbReference>
<dbReference type="Pfam" id="PF13772">
    <property type="entry name" value="AIG2_2"/>
    <property type="match status" value="1"/>
</dbReference>
<keyword evidence="2" id="KW-0456">Lyase</keyword>
<dbReference type="GO" id="GO:0003839">
    <property type="term" value="F:gamma-glutamylcyclotransferase activity"/>
    <property type="evidence" value="ECO:0007669"/>
    <property type="project" value="UniProtKB-EC"/>
</dbReference>
<sequence>MIGVDIDDLNQDQDFDKYFFYFSYGSNLLKERIHVSEAVFISIGVLNNFELSFFDDSKRWKGALASIEPKEGSRVFGCIWRVPYSLLDALDIQETGYHRLMSKKIQGHLNFYFQNISVQVLSYSSMHRTFNCLTYQYSNTNRVVAAPSPHYKEVIIAGAVEHKLPNEYIERLLVIPTNGFNGTIDLDLKAIKHLNGNKD</sequence>
<name>A0A1I8BEN3_MELHA</name>
<accession>A0A1I8BEN3</accession>
<evidence type="ECO:0000313" key="5">
    <source>
        <dbReference type="Proteomes" id="UP000095281"/>
    </source>
</evidence>
<dbReference type="Proteomes" id="UP000095281">
    <property type="component" value="Unplaced"/>
</dbReference>
<organism evidence="5 6">
    <name type="scientific">Meloidogyne hapla</name>
    <name type="common">Root-knot nematode worm</name>
    <dbReference type="NCBI Taxonomy" id="6305"/>
    <lineage>
        <taxon>Eukaryota</taxon>
        <taxon>Metazoa</taxon>
        <taxon>Ecdysozoa</taxon>
        <taxon>Nematoda</taxon>
        <taxon>Chromadorea</taxon>
        <taxon>Rhabditida</taxon>
        <taxon>Tylenchina</taxon>
        <taxon>Tylenchomorpha</taxon>
        <taxon>Tylenchoidea</taxon>
        <taxon>Meloidogynidae</taxon>
        <taxon>Meloidogyninae</taxon>
        <taxon>Meloidogyne</taxon>
    </lineage>
</organism>
<dbReference type="CDD" id="cd06661">
    <property type="entry name" value="GGCT_like"/>
    <property type="match status" value="1"/>
</dbReference>
<dbReference type="WBParaSite" id="MhA1_Contig2035.frz3.gene10">
    <property type="protein sequence ID" value="MhA1_Contig2035.frz3.gene10"/>
    <property type="gene ID" value="MhA1_Contig2035.frz3.gene10"/>
</dbReference>
<evidence type="ECO:0000313" key="6">
    <source>
        <dbReference type="WBParaSite" id="MhA1_Contig2035.frz3.gene10"/>
    </source>
</evidence>
<feature type="binding site" evidence="4">
    <location>
        <begin position="21"/>
        <end position="26"/>
    </location>
    <ligand>
        <name>substrate</name>
    </ligand>
</feature>
<feature type="binding site" evidence="4">
    <location>
        <position position="151"/>
    </location>
    <ligand>
        <name>substrate</name>
    </ligand>
</feature>
<dbReference type="AlphaFoldDB" id="A0A1I8BEN3"/>
<evidence type="ECO:0000256" key="1">
    <source>
        <dbReference type="ARBA" id="ARBA00012346"/>
    </source>
</evidence>
<dbReference type="PANTHER" id="PTHR12935">
    <property type="entry name" value="GAMMA-GLUTAMYLCYCLOTRANSFERASE"/>
    <property type="match status" value="1"/>
</dbReference>
<reference evidence="6" key="1">
    <citation type="submission" date="2016-11" db="UniProtKB">
        <authorList>
            <consortium name="WormBaseParasite"/>
        </authorList>
    </citation>
    <scope>IDENTIFICATION</scope>
</reference>
<dbReference type="SUPFAM" id="SSF110857">
    <property type="entry name" value="Gamma-glutamyl cyclotransferase-like"/>
    <property type="match status" value="1"/>
</dbReference>
<dbReference type="PANTHER" id="PTHR12935:SF0">
    <property type="entry name" value="GAMMA-GLUTAMYLCYCLOTRANSFERASE"/>
    <property type="match status" value="1"/>
</dbReference>
<dbReference type="EC" id="4.3.2.9" evidence="1"/>
<protein>
    <recommendedName>
        <fullName evidence="1">gamma-glutamylcyclotransferase</fullName>
        <ecNumber evidence="1">4.3.2.9</ecNumber>
    </recommendedName>
</protein>
<keyword evidence="5" id="KW-1185">Reference proteome</keyword>
<evidence type="ECO:0000256" key="3">
    <source>
        <dbReference type="PIRSR" id="PIRSR617939-1"/>
    </source>
</evidence>
<dbReference type="InterPro" id="IPR017939">
    <property type="entry name" value="G-Glutamylcylcotransferase"/>
</dbReference>
<dbReference type="OMA" id="WSHRMHI"/>
<feature type="active site" description="Proton acceptor" evidence="3">
    <location>
        <position position="94"/>
    </location>
</feature>
<dbReference type="InterPro" id="IPR013024">
    <property type="entry name" value="GGCT-like"/>
</dbReference>
<dbReference type="Gene3D" id="3.10.490.10">
    <property type="entry name" value="Gamma-glutamyl cyclotransferase-like"/>
    <property type="match status" value="1"/>
</dbReference>
<evidence type="ECO:0000256" key="4">
    <source>
        <dbReference type="PIRSR" id="PIRSR617939-2"/>
    </source>
</evidence>
<evidence type="ECO:0000256" key="2">
    <source>
        <dbReference type="ARBA" id="ARBA00023239"/>
    </source>
</evidence>
<proteinExistence type="predicted"/>